<feature type="compositionally biased region" description="Basic residues" evidence="1">
    <location>
        <begin position="116"/>
        <end position="129"/>
    </location>
</feature>
<sequence length="319" mass="34113">MAGGAGSTHPSRNIPKSRPESQSESQDEQNVADPASPSILTESHSIPVDANLKPVGDSQAKIRTASQAPMTTRGGRFHQKKGLNDELSNESRRPESITAPIQTLTISEVPGNYQHGGKKRGQRQRRAIAKARQAAVLAACANPMFADDDTDPEDEPDSQPHILEPQSQPPTTSDKGTAPQDVDPTTQSQSQHQSDRWADYSDDDDDSQPQPTSAEALSVGRRRPISPTILRGLVFPSVSAPCSESSADEGPEGPRPISPTILRGLVFPSFSAPCSESSSDDDSDDSPLAPPAERDPNLNSHEEQDESEDEEEGGVLIAC</sequence>
<feature type="compositionally biased region" description="Acidic residues" evidence="1">
    <location>
        <begin position="146"/>
        <end position="157"/>
    </location>
</feature>
<reference evidence="2 3" key="1">
    <citation type="journal article" date="2024" name="Commun. Biol.">
        <title>Comparative genomic analysis of thermophilic fungi reveals convergent evolutionary adaptations and gene losses.</title>
        <authorList>
            <person name="Steindorff A.S."/>
            <person name="Aguilar-Pontes M.V."/>
            <person name="Robinson A.J."/>
            <person name="Andreopoulos B."/>
            <person name="LaButti K."/>
            <person name="Kuo A."/>
            <person name="Mondo S."/>
            <person name="Riley R."/>
            <person name="Otillar R."/>
            <person name="Haridas S."/>
            <person name="Lipzen A."/>
            <person name="Grimwood J."/>
            <person name="Schmutz J."/>
            <person name="Clum A."/>
            <person name="Reid I.D."/>
            <person name="Moisan M.C."/>
            <person name="Butler G."/>
            <person name="Nguyen T.T.M."/>
            <person name="Dewar K."/>
            <person name="Conant G."/>
            <person name="Drula E."/>
            <person name="Henrissat B."/>
            <person name="Hansel C."/>
            <person name="Singer S."/>
            <person name="Hutchinson M.I."/>
            <person name="de Vries R.P."/>
            <person name="Natvig D.O."/>
            <person name="Powell A.J."/>
            <person name="Tsang A."/>
            <person name="Grigoriev I.V."/>
        </authorList>
    </citation>
    <scope>NUCLEOTIDE SEQUENCE [LARGE SCALE GENOMIC DNA]</scope>
    <source>
        <strain evidence="2 3">CBS 494.80</strain>
    </source>
</reference>
<feature type="compositionally biased region" description="Basic and acidic residues" evidence="1">
    <location>
        <begin position="292"/>
        <end position="302"/>
    </location>
</feature>
<feature type="compositionally biased region" description="Low complexity" evidence="1">
    <location>
        <begin position="268"/>
        <end position="277"/>
    </location>
</feature>
<keyword evidence="3" id="KW-1185">Reference proteome</keyword>
<dbReference type="EMBL" id="JAZHXI010000013">
    <property type="protein sequence ID" value="KAL2065173.1"/>
    <property type="molecule type" value="Genomic_DNA"/>
</dbReference>
<dbReference type="Proteomes" id="UP001595075">
    <property type="component" value="Unassembled WGS sequence"/>
</dbReference>
<feature type="compositionally biased region" description="Acidic residues" evidence="1">
    <location>
        <begin position="303"/>
        <end position="313"/>
    </location>
</feature>
<comment type="caution">
    <text evidence="2">The sequence shown here is derived from an EMBL/GenBank/DDBJ whole genome shotgun (WGS) entry which is preliminary data.</text>
</comment>
<evidence type="ECO:0000313" key="3">
    <source>
        <dbReference type="Proteomes" id="UP001595075"/>
    </source>
</evidence>
<gene>
    <name evidence="2" type="ORF">VTL71DRAFT_4314</name>
</gene>
<organism evidence="2 3">
    <name type="scientific">Oculimacula yallundae</name>
    <dbReference type="NCBI Taxonomy" id="86028"/>
    <lineage>
        <taxon>Eukaryota</taxon>
        <taxon>Fungi</taxon>
        <taxon>Dikarya</taxon>
        <taxon>Ascomycota</taxon>
        <taxon>Pezizomycotina</taxon>
        <taxon>Leotiomycetes</taxon>
        <taxon>Helotiales</taxon>
        <taxon>Ploettnerulaceae</taxon>
        <taxon>Oculimacula</taxon>
    </lineage>
</organism>
<feature type="compositionally biased region" description="Polar residues" evidence="1">
    <location>
        <begin position="183"/>
        <end position="192"/>
    </location>
</feature>
<accession>A0ABR4C5G4</accession>
<feature type="region of interest" description="Disordered" evidence="1">
    <location>
        <begin position="1"/>
        <end position="319"/>
    </location>
</feature>
<feature type="compositionally biased region" description="Polar residues" evidence="1">
    <location>
        <begin position="165"/>
        <end position="175"/>
    </location>
</feature>
<proteinExistence type="predicted"/>
<evidence type="ECO:0000313" key="2">
    <source>
        <dbReference type="EMBL" id="KAL2065173.1"/>
    </source>
</evidence>
<evidence type="ECO:0000256" key="1">
    <source>
        <dbReference type="SAM" id="MobiDB-lite"/>
    </source>
</evidence>
<name>A0ABR4C5G4_9HELO</name>
<protein>
    <submittedName>
        <fullName evidence="2">Uncharacterized protein</fullName>
    </submittedName>
</protein>